<keyword evidence="7" id="KW-1185">Reference proteome</keyword>
<keyword evidence="1" id="KW-0805">Transcription regulation</keyword>
<evidence type="ECO:0000313" key="7">
    <source>
        <dbReference type="Proteomes" id="UP000295830"/>
    </source>
</evidence>
<dbReference type="InterPro" id="IPR009057">
    <property type="entry name" value="Homeodomain-like_sf"/>
</dbReference>
<evidence type="ECO:0000256" key="2">
    <source>
        <dbReference type="ARBA" id="ARBA00023125"/>
    </source>
</evidence>
<accession>A0A4R7K113</accession>
<reference evidence="6 7" key="1">
    <citation type="submission" date="2019-03" db="EMBL/GenBank/DDBJ databases">
        <title>Genomic Encyclopedia of Type Strains, Phase IV (KMG-IV): sequencing the most valuable type-strain genomes for metagenomic binning, comparative biology and taxonomic classification.</title>
        <authorList>
            <person name="Goeker M."/>
        </authorList>
    </citation>
    <scope>NUCLEOTIDE SEQUENCE [LARGE SCALE GENOMIC DNA]</scope>
    <source>
        <strain evidence="6 7">DSM 15505</strain>
    </source>
</reference>
<evidence type="ECO:0000313" key="6">
    <source>
        <dbReference type="EMBL" id="TDT44116.1"/>
    </source>
</evidence>
<dbReference type="Pfam" id="PF00440">
    <property type="entry name" value="TetR_N"/>
    <property type="match status" value="1"/>
</dbReference>
<dbReference type="SUPFAM" id="SSF48498">
    <property type="entry name" value="Tetracyclin repressor-like, C-terminal domain"/>
    <property type="match status" value="1"/>
</dbReference>
<evidence type="ECO:0000256" key="4">
    <source>
        <dbReference type="PROSITE-ProRule" id="PRU00335"/>
    </source>
</evidence>
<feature type="domain" description="HTH tetR-type" evidence="5">
    <location>
        <begin position="8"/>
        <end position="68"/>
    </location>
</feature>
<organism evidence="6 7">
    <name type="scientific">Halospina denitrificans</name>
    <dbReference type="NCBI Taxonomy" id="332522"/>
    <lineage>
        <taxon>Bacteria</taxon>
        <taxon>Pseudomonadati</taxon>
        <taxon>Pseudomonadota</taxon>
        <taxon>Gammaproteobacteria</taxon>
        <taxon>Halospina</taxon>
    </lineage>
</organism>
<dbReference type="Gene3D" id="1.10.357.10">
    <property type="entry name" value="Tetracycline Repressor, domain 2"/>
    <property type="match status" value="1"/>
</dbReference>
<dbReference type="SUPFAM" id="SSF46689">
    <property type="entry name" value="Homeodomain-like"/>
    <property type="match status" value="1"/>
</dbReference>
<evidence type="ECO:0000256" key="1">
    <source>
        <dbReference type="ARBA" id="ARBA00023015"/>
    </source>
</evidence>
<dbReference type="RefSeq" id="WP_133734537.1">
    <property type="nucleotide sequence ID" value="NZ_SOAX01000001.1"/>
</dbReference>
<protein>
    <submittedName>
        <fullName evidence="6">TetR family transcriptional regulator</fullName>
    </submittedName>
</protein>
<keyword evidence="2 4" id="KW-0238">DNA-binding</keyword>
<dbReference type="InterPro" id="IPR036271">
    <property type="entry name" value="Tet_transcr_reg_TetR-rel_C_sf"/>
</dbReference>
<dbReference type="InterPro" id="IPR011075">
    <property type="entry name" value="TetR_C"/>
</dbReference>
<dbReference type="PROSITE" id="PS50977">
    <property type="entry name" value="HTH_TETR_2"/>
    <property type="match status" value="1"/>
</dbReference>
<dbReference type="PRINTS" id="PR00455">
    <property type="entry name" value="HTHTETR"/>
</dbReference>
<dbReference type="Proteomes" id="UP000295830">
    <property type="component" value="Unassembled WGS sequence"/>
</dbReference>
<dbReference type="InterPro" id="IPR001647">
    <property type="entry name" value="HTH_TetR"/>
</dbReference>
<gene>
    <name evidence="6" type="ORF">DES49_0215</name>
</gene>
<dbReference type="GO" id="GO:0003677">
    <property type="term" value="F:DNA binding"/>
    <property type="evidence" value="ECO:0007669"/>
    <property type="project" value="UniProtKB-UniRule"/>
</dbReference>
<dbReference type="AlphaFoldDB" id="A0A4R7K113"/>
<dbReference type="EMBL" id="SOAX01000001">
    <property type="protein sequence ID" value="TDT44116.1"/>
    <property type="molecule type" value="Genomic_DNA"/>
</dbReference>
<name>A0A4R7K113_9GAMM</name>
<dbReference type="Pfam" id="PF16925">
    <property type="entry name" value="TetR_C_13"/>
    <property type="match status" value="1"/>
</dbReference>
<proteinExistence type="predicted"/>
<dbReference type="PANTHER" id="PTHR47506:SF6">
    <property type="entry name" value="HTH-TYPE TRANSCRIPTIONAL REPRESSOR NEMR"/>
    <property type="match status" value="1"/>
</dbReference>
<evidence type="ECO:0000256" key="3">
    <source>
        <dbReference type="ARBA" id="ARBA00023163"/>
    </source>
</evidence>
<dbReference type="OrthoDB" id="4541465at2"/>
<evidence type="ECO:0000259" key="5">
    <source>
        <dbReference type="PROSITE" id="PS50977"/>
    </source>
</evidence>
<sequence>MANTQRNPNLRQELLDAGMKLLSEQGYHGTGLKEILERVQVPKGSFYHYFSSKEAFTAEIITDYTETLLALMDQHVEGTESSARETIRHLYRMMVSEFERRGCIRGCLLGNLAAEIGASSERCQHALQQGYRAWRQRFIPLVEKGQRNGEFRDDIPAGALADIYWNHWEGGILRMKLEGQADILRQDLDWLLDCLMAPAPPNI</sequence>
<keyword evidence="3" id="KW-0804">Transcription</keyword>
<feature type="DNA-binding region" description="H-T-H motif" evidence="4">
    <location>
        <begin position="31"/>
        <end position="50"/>
    </location>
</feature>
<dbReference type="PANTHER" id="PTHR47506">
    <property type="entry name" value="TRANSCRIPTIONAL REGULATORY PROTEIN"/>
    <property type="match status" value="1"/>
</dbReference>
<comment type="caution">
    <text evidence="6">The sequence shown here is derived from an EMBL/GenBank/DDBJ whole genome shotgun (WGS) entry which is preliminary data.</text>
</comment>